<protein>
    <recommendedName>
        <fullName evidence="1">Bro-N domain-containing protein</fullName>
    </recommendedName>
</protein>
<organism evidence="2 3">
    <name type="scientific">Merismopedia glauca CCAP 1448/3</name>
    <dbReference type="NCBI Taxonomy" id="1296344"/>
    <lineage>
        <taxon>Bacteria</taxon>
        <taxon>Bacillati</taxon>
        <taxon>Cyanobacteriota</taxon>
        <taxon>Cyanophyceae</taxon>
        <taxon>Synechococcales</taxon>
        <taxon>Merismopediaceae</taxon>
        <taxon>Merismopedia</taxon>
    </lineage>
</organism>
<dbReference type="RefSeq" id="WP_106292103.1">
    <property type="nucleotide sequence ID" value="NZ_CAWNTC010000064.1"/>
</dbReference>
<keyword evidence="3" id="KW-1185">Reference proteome</keyword>
<dbReference type="PROSITE" id="PS51750">
    <property type="entry name" value="BRO_N"/>
    <property type="match status" value="1"/>
</dbReference>
<dbReference type="OrthoDB" id="6966367at2"/>
<dbReference type="PANTHER" id="PTHR36180">
    <property type="entry name" value="DNA-BINDING PROTEIN-RELATED-RELATED"/>
    <property type="match status" value="1"/>
</dbReference>
<comment type="caution">
    <text evidence="2">The sequence shown here is derived from an EMBL/GenBank/DDBJ whole genome shotgun (WGS) entry which is preliminary data.</text>
</comment>
<reference evidence="2 3" key="1">
    <citation type="submission" date="2018-02" db="EMBL/GenBank/DDBJ databases">
        <authorList>
            <person name="Cohen D.B."/>
            <person name="Kent A.D."/>
        </authorList>
    </citation>
    <scope>NUCLEOTIDE SEQUENCE [LARGE SCALE GENOMIC DNA]</scope>
    <source>
        <strain evidence="2 3">CCAP 1448/3</strain>
    </source>
</reference>
<accession>A0A2T1BWH6</accession>
<evidence type="ECO:0000313" key="3">
    <source>
        <dbReference type="Proteomes" id="UP000238762"/>
    </source>
</evidence>
<dbReference type="InterPro" id="IPR003497">
    <property type="entry name" value="BRO_N_domain"/>
</dbReference>
<dbReference type="AlphaFoldDB" id="A0A2T1BWH6"/>
<evidence type="ECO:0000259" key="1">
    <source>
        <dbReference type="PROSITE" id="PS51750"/>
    </source>
</evidence>
<sequence>MSQSLTVFEYQAQEVRTIVIDGEPWFVAKDICTILEYSNTSRMLPLVDSEDKQEINPQDRTDLVLSLPSNTFRLTLINESGLYACIFSSHKPQAKIFKKWVTSEVLPSIRQTGGYQLKAVEPTPDEIIRQGCWAVDLILAGVNVKPELVSGIKANLVAKHLPAISTTVEETRQLLINESACEENLLTPTQLGKQIGMSGAAVNKKLVELGLQVRHPKRGKTDPAYIATPTGINYSSVVFATDNKGNSQTTYQSLRWNPSVLELFSRQD</sequence>
<dbReference type="PANTHER" id="PTHR36180:SF2">
    <property type="entry name" value="BRO FAMILY PROTEIN"/>
    <property type="match status" value="1"/>
</dbReference>
<gene>
    <name evidence="2" type="ORF">C7B64_23890</name>
</gene>
<name>A0A2T1BWH6_9CYAN</name>
<feature type="domain" description="Bro-N" evidence="1">
    <location>
        <begin position="1"/>
        <end position="113"/>
    </location>
</feature>
<dbReference type="Proteomes" id="UP000238762">
    <property type="component" value="Unassembled WGS sequence"/>
</dbReference>
<dbReference type="SMART" id="SM01040">
    <property type="entry name" value="Bro-N"/>
    <property type="match status" value="1"/>
</dbReference>
<dbReference type="Pfam" id="PF02498">
    <property type="entry name" value="Bro-N"/>
    <property type="match status" value="1"/>
</dbReference>
<reference evidence="2 3" key="2">
    <citation type="submission" date="2018-03" db="EMBL/GenBank/DDBJ databases">
        <title>The ancient ancestry and fast evolution of plastids.</title>
        <authorList>
            <person name="Moore K.R."/>
            <person name="Magnabosco C."/>
            <person name="Momper L."/>
            <person name="Gold D.A."/>
            <person name="Bosak T."/>
            <person name="Fournier G.P."/>
        </authorList>
    </citation>
    <scope>NUCLEOTIDE SEQUENCE [LARGE SCALE GENOMIC DNA]</scope>
    <source>
        <strain evidence="2 3">CCAP 1448/3</strain>
    </source>
</reference>
<dbReference type="EMBL" id="PVWJ01000234">
    <property type="protein sequence ID" value="PSB00370.1"/>
    <property type="molecule type" value="Genomic_DNA"/>
</dbReference>
<evidence type="ECO:0000313" key="2">
    <source>
        <dbReference type="EMBL" id="PSB00370.1"/>
    </source>
</evidence>
<proteinExistence type="predicted"/>